<reference evidence="3" key="1">
    <citation type="journal article" date="2017" name="Res. Microbiol.">
        <title>Comparative genomics of extrachromosomal elements in Bacillus thuringiensis subsp. israelensis.</title>
        <authorList>
            <person name="Bolotin A."/>
            <person name="Gillis A."/>
            <person name="Sanchis V."/>
            <person name="Nielsen-LeRoux C."/>
            <person name="Mahillon J."/>
            <person name="Lereclus D."/>
            <person name="Sorokin A."/>
        </authorList>
    </citation>
    <scope>NUCLEOTIDE SEQUENCE</scope>
    <source>
        <strain evidence="3">AM65-52</strain>
        <plasmid evidence="3">pAM65-52-1-360K</plasmid>
    </source>
</reference>
<name>A0A1L2Z0L9_BACTI</name>
<feature type="domain" description="Fido" evidence="2">
    <location>
        <begin position="108"/>
        <end position="261"/>
    </location>
</feature>
<dbReference type="GO" id="GO:0016740">
    <property type="term" value="F:transferase activity"/>
    <property type="evidence" value="ECO:0007669"/>
    <property type="project" value="UniProtKB-KW"/>
</dbReference>
<dbReference type="GO" id="GO:0005524">
    <property type="term" value="F:ATP binding"/>
    <property type="evidence" value="ECO:0007669"/>
    <property type="project" value="UniProtKB-KW"/>
</dbReference>
<dbReference type="RefSeq" id="WP_000007498.1">
    <property type="nucleotide sequence ID" value="NZ_CAAKHA010000028.1"/>
</dbReference>
<keyword evidence="4" id="KW-0808">Transferase</keyword>
<dbReference type="EMBL" id="CAAKHA010000028">
    <property type="protein sequence ID" value="VIJ07810.1"/>
    <property type="molecule type" value="Genomic_DNA"/>
</dbReference>
<gene>
    <name evidence="3" type="ORF">ATN07_29365</name>
    <name evidence="4" type="ORF">BTAR23_AR23_05908</name>
</gene>
<evidence type="ECO:0000313" key="4">
    <source>
        <dbReference type="EMBL" id="VIJ07810.1"/>
    </source>
</evidence>
<sequence length="348" mass="40971">MSFFGEKFTNLLVNLDVASLIGKIKQYQGRLEVYEKEFPCTLEKLQISTQLQHTKDFVAMYKNLKITNKRLKELITYDLSPKTMIEDEISCYVDALSLIHNNYERLTIDPSTILEIHFQLFKYATSDSGTWRKQDILLEEHEQLNFSFYCYRPLTIKEIPEAVKNLCEEYNYLLNQKDIDPLILICNFVLNFICIFPFESGNGRMVRLLISLLLLQSKHSLVKYISLDKIIKKYERDYYDALYKSSANWHFQEHNVSFILKCLLHIILEAYKELDVHITSYQLKGNKSFKIKEYILKQELPFTKEAIRMVFSDVSPSTINKAFACLQEEKLIKLISKGRNAVWTKTKI</sequence>
<organism evidence="3">
    <name type="scientific">Bacillus thuringiensis subsp. israelensis</name>
    <dbReference type="NCBI Taxonomy" id="1430"/>
    <lineage>
        <taxon>Bacteria</taxon>
        <taxon>Bacillati</taxon>
        <taxon>Bacillota</taxon>
        <taxon>Bacilli</taxon>
        <taxon>Bacillales</taxon>
        <taxon>Bacillaceae</taxon>
        <taxon>Bacillus</taxon>
        <taxon>Bacillus cereus group</taxon>
    </lineage>
</organism>
<dbReference type="SUPFAM" id="SSF140931">
    <property type="entry name" value="Fic-like"/>
    <property type="match status" value="1"/>
</dbReference>
<dbReference type="InterPro" id="IPR036597">
    <property type="entry name" value="Fido-like_dom_sf"/>
</dbReference>
<dbReference type="AlphaFoldDB" id="A0A1L2Z0L9"/>
<evidence type="ECO:0000313" key="5">
    <source>
        <dbReference type="Proteomes" id="UP000508034"/>
    </source>
</evidence>
<keyword evidence="3" id="KW-0614">Plasmid</keyword>
<dbReference type="EMBL" id="CP013276">
    <property type="protein sequence ID" value="APF32615.1"/>
    <property type="molecule type" value="Genomic_DNA"/>
</dbReference>
<dbReference type="Pfam" id="PF02661">
    <property type="entry name" value="Fic"/>
    <property type="match status" value="1"/>
</dbReference>
<protein>
    <submittedName>
        <fullName evidence="4">Adenosine monophosphate-protein transferase SoFic</fullName>
    </submittedName>
    <submittedName>
        <fullName evidence="3">Cell filamentation protein Fic</fullName>
    </submittedName>
</protein>
<feature type="binding site" evidence="1">
    <location>
        <begin position="238"/>
        <end position="239"/>
    </location>
    <ligand>
        <name>ATP</name>
        <dbReference type="ChEBI" id="CHEBI:30616"/>
    </ligand>
</feature>
<feature type="binding site" evidence="1">
    <location>
        <position position="248"/>
    </location>
    <ligand>
        <name>ATP</name>
        <dbReference type="ChEBI" id="CHEBI:30616"/>
    </ligand>
</feature>
<dbReference type="Proteomes" id="UP000508034">
    <property type="component" value="Unassembled WGS sequence"/>
</dbReference>
<evidence type="ECO:0000256" key="1">
    <source>
        <dbReference type="PIRSR" id="PIRSR640198-2"/>
    </source>
</evidence>
<dbReference type="Gene3D" id="1.10.3290.10">
    <property type="entry name" value="Fido-like domain"/>
    <property type="match status" value="1"/>
</dbReference>
<evidence type="ECO:0000259" key="2">
    <source>
        <dbReference type="PROSITE" id="PS51459"/>
    </source>
</evidence>
<dbReference type="InterPro" id="IPR003812">
    <property type="entry name" value="Fido"/>
</dbReference>
<keyword evidence="1" id="KW-0067">ATP-binding</keyword>
<dbReference type="PROSITE" id="PS51459">
    <property type="entry name" value="FIDO"/>
    <property type="match status" value="1"/>
</dbReference>
<keyword evidence="1" id="KW-0547">Nucleotide-binding</keyword>
<dbReference type="PANTHER" id="PTHR13504:SF38">
    <property type="entry name" value="FIDO DOMAIN-CONTAINING PROTEIN"/>
    <property type="match status" value="1"/>
</dbReference>
<geneLocation type="plasmid" evidence="3">
    <name>pAM65-52-1-360K</name>
</geneLocation>
<dbReference type="PANTHER" id="PTHR13504">
    <property type="entry name" value="FIDO DOMAIN-CONTAINING PROTEIN DDB_G0283145"/>
    <property type="match status" value="1"/>
</dbReference>
<reference evidence="4 5" key="2">
    <citation type="submission" date="2019-04" db="EMBL/GenBank/DDBJ databases">
        <authorList>
            <person name="Patino-Navarrete R."/>
            <person name="Patino Navarrete R."/>
        </authorList>
    </citation>
    <scope>NUCLEOTIDE SEQUENCE [LARGE SCALE GENOMIC DNA]</scope>
    <source>
        <strain evidence="4">Bacillus thuringiensis strain AR23</strain>
    </source>
</reference>
<dbReference type="InterPro" id="IPR040198">
    <property type="entry name" value="Fido_containing"/>
</dbReference>
<proteinExistence type="predicted"/>
<evidence type="ECO:0000313" key="3">
    <source>
        <dbReference type="EMBL" id="APF32615.1"/>
    </source>
</evidence>
<accession>A0A1L2Z0L9</accession>